<reference evidence="11 12" key="1">
    <citation type="submission" date="2020-05" db="EMBL/GenBank/DDBJ databases">
        <title>Draft Genome Sequences of Sphingomonas sp. Isolated from the International Space Station.</title>
        <authorList>
            <person name="Bijlani S."/>
            <person name="Singh N.K."/>
            <person name="Mason C.E."/>
            <person name="Wang C.C."/>
            <person name="Venkateswaran K."/>
        </authorList>
    </citation>
    <scope>NUCLEOTIDE SEQUENCE [LARGE SCALE GENOMIC DNA]</scope>
    <source>
        <strain evidence="9 12">IIF7SW-B5</strain>
        <strain evidence="10">ISS-IIF7SWP</strain>
    </source>
</reference>
<evidence type="ECO:0000313" key="9">
    <source>
        <dbReference type="EMBL" id="NNG52804.1"/>
    </source>
</evidence>
<feature type="transmembrane region" description="Helical" evidence="6">
    <location>
        <begin position="14"/>
        <end position="37"/>
    </location>
</feature>
<dbReference type="Pfam" id="PF02687">
    <property type="entry name" value="FtsX"/>
    <property type="match status" value="2"/>
</dbReference>
<keyword evidence="4 6" id="KW-1133">Transmembrane helix</keyword>
<feature type="transmembrane region" description="Helical" evidence="6">
    <location>
        <begin position="365"/>
        <end position="386"/>
    </location>
</feature>
<keyword evidence="2" id="KW-1003">Cell membrane</keyword>
<feature type="transmembrane region" description="Helical" evidence="6">
    <location>
        <begin position="326"/>
        <end position="344"/>
    </location>
</feature>
<evidence type="ECO:0000256" key="6">
    <source>
        <dbReference type="SAM" id="Phobius"/>
    </source>
</evidence>
<dbReference type="InterPro" id="IPR050250">
    <property type="entry name" value="Macrolide_Exporter_MacB"/>
</dbReference>
<comment type="caution">
    <text evidence="10">The sequence shown here is derived from an EMBL/GenBank/DDBJ whole genome shotgun (WGS) entry which is preliminary data.</text>
</comment>
<organism evidence="10 11">
    <name type="scientific">Sphingomonas sanguinis</name>
    <dbReference type="NCBI Taxonomy" id="33051"/>
    <lineage>
        <taxon>Bacteria</taxon>
        <taxon>Pseudomonadati</taxon>
        <taxon>Pseudomonadota</taxon>
        <taxon>Alphaproteobacteria</taxon>
        <taxon>Sphingomonadales</taxon>
        <taxon>Sphingomonadaceae</taxon>
        <taxon>Sphingomonas</taxon>
    </lineage>
</organism>
<evidence type="ECO:0000256" key="2">
    <source>
        <dbReference type="ARBA" id="ARBA00022475"/>
    </source>
</evidence>
<dbReference type="PANTHER" id="PTHR30572">
    <property type="entry name" value="MEMBRANE COMPONENT OF TRANSPORTER-RELATED"/>
    <property type="match status" value="1"/>
</dbReference>
<evidence type="ECO:0000259" key="8">
    <source>
        <dbReference type="Pfam" id="PF12704"/>
    </source>
</evidence>
<keyword evidence="12" id="KW-1185">Reference proteome</keyword>
<dbReference type="GO" id="GO:0005886">
    <property type="term" value="C:plasma membrane"/>
    <property type="evidence" value="ECO:0007669"/>
    <property type="project" value="UniProtKB-SubCell"/>
</dbReference>
<feature type="transmembrane region" description="Helical" evidence="6">
    <location>
        <begin position="270"/>
        <end position="290"/>
    </location>
</feature>
<dbReference type="EMBL" id="JABEOV010000009">
    <property type="protein sequence ID" value="NNG52804.1"/>
    <property type="molecule type" value="Genomic_DNA"/>
</dbReference>
<evidence type="ECO:0000313" key="12">
    <source>
        <dbReference type="Proteomes" id="UP000557656"/>
    </source>
</evidence>
<dbReference type="AlphaFoldDB" id="A0A7Y7QZ58"/>
<dbReference type="InterPro" id="IPR003838">
    <property type="entry name" value="ABC3_permease_C"/>
</dbReference>
<dbReference type="PANTHER" id="PTHR30572:SF18">
    <property type="entry name" value="ABC-TYPE MACROLIDE FAMILY EXPORT SYSTEM PERMEASE COMPONENT 2"/>
    <property type="match status" value="1"/>
</dbReference>
<keyword evidence="3 6" id="KW-0812">Transmembrane</keyword>
<feature type="domain" description="ABC3 transporter permease C-terminal" evidence="7">
    <location>
        <begin position="680"/>
        <end position="792"/>
    </location>
</feature>
<comment type="subcellular location">
    <subcellularLocation>
        <location evidence="1">Cell membrane</location>
        <topology evidence="1">Multi-pass membrane protein</topology>
    </subcellularLocation>
</comment>
<feature type="transmembrane region" description="Helical" evidence="6">
    <location>
        <begin position="728"/>
        <end position="746"/>
    </location>
</feature>
<keyword evidence="5 6" id="KW-0472">Membrane</keyword>
<evidence type="ECO:0000256" key="3">
    <source>
        <dbReference type="ARBA" id="ARBA00022692"/>
    </source>
</evidence>
<evidence type="ECO:0000313" key="11">
    <source>
        <dbReference type="Proteomes" id="UP000531581"/>
    </source>
</evidence>
<dbReference type="Proteomes" id="UP000557656">
    <property type="component" value="Unassembled WGS sequence"/>
</dbReference>
<evidence type="ECO:0000256" key="4">
    <source>
        <dbReference type="ARBA" id="ARBA00022989"/>
    </source>
</evidence>
<sequence length="799" mass="85049">MLTSLYRSLARHRLYATLNIGGLALGIAVFLVLFLFVRFETQYGRWVPGSDRLWMVHSHIVLPDYPDGFDNPSTADQFVPFLQSERPEIRATRFKTETVSVRNGQGAVAKELMRVDPSFFRLMPYPAVAGDPVRAMTMANKAAITEAMARTYFGGTANAVGRTLSFTSAGKRVDVLVAAVLRDLPPDTDFTADLFVPIAAPDPAKDGWGFGGSSVLVQLPDAAAAKRLEADMPALIRRHPIPEAMTGTKATLQFVPLSSLHLQQSSSRTVVTTLGAIGIVTLLIALVNYVNLATARAGLRAREVAMRKVLGATRRALVVQFLGESIAAAALAGLVGLALAELALPAINAAGGTALAIHYGGAQSILLPLVLLVIGTGVMAGLYPALLLSRFRPAAVLASTRAPGGGRAGARLRQTLVVLQFAIAAALGAGTAILVAQTWHVRSADLGFDQRGLLLIPSLGDQALDPGRRLRLLEAIRAVPGVTAVSYSSFTPAGGTYAIRTLKSPNGAKAPLSISFTQVGDHFLKLIGARLIAGRDFDPRFGGDDSGAKSRPGVIMFSNVILNAAAVRKLGLGAPEKVVGKSLDDTEKESQVVGVIDNLRFNGPRNGEDAMMYIWRHEPPDHAVGFVRYTGATGATLAAIERVWHRQAATVPFEAKTVEQARYEEYIREDAQRMRLFAMGAVLAVVIACVGLYGLAAFDTARRVKEIGIRKTLGASTAEVLRLLIGQFLRPVLVGTVLAAPIAYYAMRQWLAAFADRIALSPLFFVAAGAAAVAIAAATVAGQALRVARAEPTRALRYE</sequence>
<accession>A0A7Y7QZ58</accession>
<name>A0A7Y7QZ58_9SPHN</name>
<dbReference type="GO" id="GO:0022857">
    <property type="term" value="F:transmembrane transporter activity"/>
    <property type="evidence" value="ECO:0007669"/>
    <property type="project" value="TreeGrafter"/>
</dbReference>
<proteinExistence type="predicted"/>
<dbReference type="InterPro" id="IPR025857">
    <property type="entry name" value="MacB_PCD"/>
</dbReference>
<protein>
    <submittedName>
        <fullName evidence="10">ABC transporter permease</fullName>
    </submittedName>
    <submittedName>
        <fullName evidence="9">FtsX-like permease family protein</fullName>
    </submittedName>
</protein>
<feature type="transmembrane region" description="Helical" evidence="6">
    <location>
        <begin position="676"/>
        <end position="696"/>
    </location>
</feature>
<dbReference type="EMBL" id="JABYQV010000030">
    <property type="protein sequence ID" value="NVP33236.1"/>
    <property type="molecule type" value="Genomic_DNA"/>
</dbReference>
<feature type="transmembrane region" description="Helical" evidence="6">
    <location>
        <begin position="758"/>
        <end position="781"/>
    </location>
</feature>
<feature type="transmembrane region" description="Helical" evidence="6">
    <location>
        <begin position="417"/>
        <end position="436"/>
    </location>
</feature>
<dbReference type="Pfam" id="PF12704">
    <property type="entry name" value="MacB_PCD"/>
    <property type="match status" value="1"/>
</dbReference>
<gene>
    <name evidence="9" type="ORF">HKX05_05525</name>
    <name evidence="10" type="ORF">HLV41_19560</name>
</gene>
<evidence type="ECO:0000259" key="7">
    <source>
        <dbReference type="Pfam" id="PF02687"/>
    </source>
</evidence>
<evidence type="ECO:0000313" key="10">
    <source>
        <dbReference type="EMBL" id="NVP33236.1"/>
    </source>
</evidence>
<evidence type="ECO:0000256" key="5">
    <source>
        <dbReference type="ARBA" id="ARBA00023136"/>
    </source>
</evidence>
<evidence type="ECO:0000256" key="1">
    <source>
        <dbReference type="ARBA" id="ARBA00004651"/>
    </source>
</evidence>
<feature type="domain" description="ABC3 transporter permease C-terminal" evidence="7">
    <location>
        <begin position="276"/>
        <end position="390"/>
    </location>
</feature>
<feature type="domain" description="MacB-like periplasmic core" evidence="8">
    <location>
        <begin position="17"/>
        <end position="234"/>
    </location>
</feature>
<dbReference type="Proteomes" id="UP000531581">
    <property type="component" value="Unassembled WGS sequence"/>
</dbReference>